<dbReference type="KEGG" id="mlil:QLS71_015475"/>
<reference evidence="2" key="1">
    <citation type="submission" date="2024-04" db="EMBL/GenBank/DDBJ databases">
        <title>Mariniflexile litorale, isolated from the shallow sediments of the Sea of Japan.</title>
        <authorList>
            <person name="Romanenko L."/>
            <person name="Isaeva M."/>
        </authorList>
    </citation>
    <scope>NUCLEOTIDE SEQUENCE [LARGE SCALE GENOMIC DNA]</scope>
    <source>
        <strain evidence="2">KMM 9835</strain>
    </source>
</reference>
<evidence type="ECO:0000313" key="2">
    <source>
        <dbReference type="EMBL" id="XBL13711.1"/>
    </source>
</evidence>
<organism evidence="2 3">
    <name type="scientific">Mariniflexile litorale</name>
    <dbReference type="NCBI Taxonomy" id="3045158"/>
    <lineage>
        <taxon>Bacteria</taxon>
        <taxon>Pseudomonadati</taxon>
        <taxon>Bacteroidota</taxon>
        <taxon>Flavobacteriia</taxon>
        <taxon>Flavobacteriales</taxon>
        <taxon>Flavobacteriaceae</taxon>
        <taxon>Mariniflexile</taxon>
    </lineage>
</organism>
<keyword evidence="3" id="KW-1185">Reference proteome</keyword>
<accession>A0AAU7EDQ3</accession>
<protein>
    <submittedName>
        <fullName evidence="2">Uncharacterized protein</fullName>
    </submittedName>
</protein>
<dbReference type="AlphaFoldDB" id="A0AAU7EDQ3"/>
<proteinExistence type="predicted"/>
<feature type="compositionally biased region" description="Basic residues" evidence="1">
    <location>
        <begin position="104"/>
        <end position="114"/>
    </location>
</feature>
<evidence type="ECO:0000313" key="3">
    <source>
        <dbReference type="Proteomes" id="UP001224325"/>
    </source>
</evidence>
<feature type="region of interest" description="Disordered" evidence="1">
    <location>
        <begin position="102"/>
        <end position="129"/>
    </location>
</feature>
<sequence>MASTSEVGHAKNVANFQNLMAFVNGYGATYNPSKNDLSRPKLEALYAQANAHVAEVINKNTAYYNAVNQRVEAFSGLRSLSTRLVNALESTNASKEKIDDAKGFNRKMQGRRASKKEVSTDPNQPAAPKTISASQQSTVQMIQHFEGLISVLQSESSYTPNESELSMEVLQSKLQELKVKNEQVAKAYTAVSNARVARDKTLSNMINIAAEVKKYVKSVFGANSPEFAQIKGIPFKKEQ</sequence>
<evidence type="ECO:0000256" key="1">
    <source>
        <dbReference type="SAM" id="MobiDB-lite"/>
    </source>
</evidence>
<name>A0AAU7EDQ3_9FLAO</name>
<gene>
    <name evidence="2" type="ORF">QLS71_015475</name>
</gene>
<dbReference type="Proteomes" id="UP001224325">
    <property type="component" value="Chromosome"/>
</dbReference>
<dbReference type="RefSeq" id="WP_308992892.1">
    <property type="nucleotide sequence ID" value="NZ_CP155618.1"/>
</dbReference>
<dbReference type="EMBL" id="CP155618">
    <property type="protein sequence ID" value="XBL13711.1"/>
    <property type="molecule type" value="Genomic_DNA"/>
</dbReference>